<dbReference type="GO" id="GO:0008999">
    <property type="term" value="F:protein-N-terminal-alanine acetyltransferase activity"/>
    <property type="evidence" value="ECO:0007669"/>
    <property type="project" value="TreeGrafter"/>
</dbReference>
<name>A0A081K5P6_9GAMM</name>
<dbReference type="PANTHER" id="PTHR43792">
    <property type="entry name" value="GNAT FAMILY, PUTATIVE (AFU_ORTHOLOGUE AFUA_3G00765)-RELATED-RELATED"/>
    <property type="match status" value="1"/>
</dbReference>
<dbReference type="Gene3D" id="3.40.630.30">
    <property type="match status" value="1"/>
</dbReference>
<evidence type="ECO:0000313" key="6">
    <source>
        <dbReference type="Proteomes" id="UP000027997"/>
    </source>
</evidence>
<dbReference type="Proteomes" id="UP000027997">
    <property type="component" value="Unassembled WGS sequence"/>
</dbReference>
<dbReference type="InterPro" id="IPR016181">
    <property type="entry name" value="Acyl_CoA_acyltransferase"/>
</dbReference>
<dbReference type="InterPro" id="IPR051531">
    <property type="entry name" value="N-acetyltransferase"/>
</dbReference>
<feature type="domain" description="N-acetyltransferase" evidence="4">
    <location>
        <begin position="10"/>
        <end position="172"/>
    </location>
</feature>
<dbReference type="PANTHER" id="PTHR43792:SF8">
    <property type="entry name" value="[RIBOSOMAL PROTEIN US5]-ALANINE N-ACETYLTRANSFERASE"/>
    <property type="match status" value="1"/>
</dbReference>
<comment type="similarity">
    <text evidence="3">Belongs to the acetyltransferase family. RimJ subfamily.</text>
</comment>
<evidence type="ECO:0000256" key="2">
    <source>
        <dbReference type="ARBA" id="ARBA00023315"/>
    </source>
</evidence>
<dbReference type="GO" id="GO:0005737">
    <property type="term" value="C:cytoplasm"/>
    <property type="evidence" value="ECO:0007669"/>
    <property type="project" value="TreeGrafter"/>
</dbReference>
<keyword evidence="2" id="KW-0012">Acyltransferase</keyword>
<evidence type="ECO:0000256" key="1">
    <source>
        <dbReference type="ARBA" id="ARBA00022679"/>
    </source>
</evidence>
<dbReference type="AlphaFoldDB" id="A0A081K5P6"/>
<sequence length="172" mass="19628">MFRNITTERLILRPFTLEDASRIQALAGDRRVSEMTANIPYPYLDGMAESWIREHRRQTKEGHALVYAITMLSSGELAGAISLTEITGHDANLGYWLGVPYWGKGYCTEAARPFLRFCFSELKLPMVYARHLVENQASARVIQKCGFQFIREVHPSGQGKSQILKHYELHNP</sequence>
<comment type="caution">
    <text evidence="5">The sequence shown here is derived from an EMBL/GenBank/DDBJ whole genome shotgun (WGS) entry which is preliminary data.</text>
</comment>
<keyword evidence="6" id="KW-1185">Reference proteome</keyword>
<dbReference type="EMBL" id="JOJP01000001">
    <property type="protein sequence ID" value="KEI69472.1"/>
    <property type="molecule type" value="Genomic_DNA"/>
</dbReference>
<dbReference type="PROSITE" id="PS51186">
    <property type="entry name" value="GNAT"/>
    <property type="match status" value="1"/>
</dbReference>
<protein>
    <submittedName>
        <fullName evidence="5">Acetyltransferase</fullName>
    </submittedName>
</protein>
<gene>
    <name evidence="5" type="ORF">GV64_00835</name>
</gene>
<organism evidence="5 6">
    <name type="scientific">Endozoicomonas elysicola</name>
    <dbReference type="NCBI Taxonomy" id="305900"/>
    <lineage>
        <taxon>Bacteria</taxon>
        <taxon>Pseudomonadati</taxon>
        <taxon>Pseudomonadota</taxon>
        <taxon>Gammaproteobacteria</taxon>
        <taxon>Oceanospirillales</taxon>
        <taxon>Endozoicomonadaceae</taxon>
        <taxon>Endozoicomonas</taxon>
    </lineage>
</organism>
<proteinExistence type="inferred from homology"/>
<evidence type="ECO:0000256" key="3">
    <source>
        <dbReference type="ARBA" id="ARBA00038502"/>
    </source>
</evidence>
<accession>A0A081K5P6</accession>
<dbReference type="SUPFAM" id="SSF55729">
    <property type="entry name" value="Acyl-CoA N-acyltransferases (Nat)"/>
    <property type="match status" value="1"/>
</dbReference>
<evidence type="ECO:0000259" key="4">
    <source>
        <dbReference type="PROSITE" id="PS51186"/>
    </source>
</evidence>
<dbReference type="STRING" id="305900.GV64_00835"/>
<dbReference type="Pfam" id="PF13302">
    <property type="entry name" value="Acetyltransf_3"/>
    <property type="match status" value="1"/>
</dbReference>
<keyword evidence="1 5" id="KW-0808">Transferase</keyword>
<dbReference type="InterPro" id="IPR000182">
    <property type="entry name" value="GNAT_dom"/>
</dbReference>
<reference evidence="5 6" key="1">
    <citation type="submission" date="2014-06" db="EMBL/GenBank/DDBJ databases">
        <title>Whole Genome Sequences of Three Symbiotic Endozoicomonas Bacteria.</title>
        <authorList>
            <person name="Neave M.J."/>
            <person name="Apprill A."/>
            <person name="Voolstra C.R."/>
        </authorList>
    </citation>
    <scope>NUCLEOTIDE SEQUENCE [LARGE SCALE GENOMIC DNA]</scope>
    <source>
        <strain evidence="5 6">DSM 22380</strain>
    </source>
</reference>
<dbReference type="eggNOG" id="COG1670">
    <property type="taxonomic scope" value="Bacteria"/>
</dbReference>
<evidence type="ECO:0000313" key="5">
    <source>
        <dbReference type="EMBL" id="KEI69472.1"/>
    </source>
</evidence>